<proteinExistence type="predicted"/>
<dbReference type="Proteomes" id="UP000184063">
    <property type="component" value="Unassembled WGS sequence"/>
</dbReference>
<dbReference type="VEuPathDB" id="FungiDB:ASPFODRAFT_395609"/>
<sequence>MIPDTRTATPCFSFLFFSKTCKDRRLIIILVTRTITTALHIGAPRDHTAVISDLMRFGSLFCFFFPFFPFSFHLTPSFKHCIVRLSAVIIYGPWEGQTPFITSLISLVQMKFPLWRCMVGYGLHCLVFFFFFSLLLMGGHTEKKRGFYCFSLIMDVIGPGSETACV</sequence>
<dbReference type="AlphaFoldDB" id="A0A1M3T2F5"/>
<keyword evidence="1" id="KW-1133">Transmembrane helix</keyword>
<accession>A0A1M3T2F5</accession>
<name>A0A1M3T2F5_ASPLC</name>
<evidence type="ECO:0000313" key="2">
    <source>
        <dbReference type="EMBL" id="OJZ80906.1"/>
    </source>
</evidence>
<dbReference type="EMBL" id="KV878252">
    <property type="protein sequence ID" value="OJZ80906.1"/>
    <property type="molecule type" value="Genomic_DNA"/>
</dbReference>
<organism evidence="2 3">
    <name type="scientific">Aspergillus luchuensis (strain CBS 106.47)</name>
    <dbReference type="NCBI Taxonomy" id="1137211"/>
    <lineage>
        <taxon>Eukaryota</taxon>
        <taxon>Fungi</taxon>
        <taxon>Dikarya</taxon>
        <taxon>Ascomycota</taxon>
        <taxon>Pezizomycotina</taxon>
        <taxon>Eurotiomycetes</taxon>
        <taxon>Eurotiomycetidae</taxon>
        <taxon>Eurotiales</taxon>
        <taxon>Aspergillaceae</taxon>
        <taxon>Aspergillus</taxon>
        <taxon>Aspergillus subgen. Circumdati</taxon>
    </lineage>
</organism>
<feature type="transmembrane region" description="Helical" evidence="1">
    <location>
        <begin position="26"/>
        <end position="43"/>
    </location>
</feature>
<evidence type="ECO:0000256" key="1">
    <source>
        <dbReference type="SAM" id="Phobius"/>
    </source>
</evidence>
<reference evidence="3" key="1">
    <citation type="journal article" date="2017" name="Genome Biol.">
        <title>Comparative genomics reveals high biological diversity and specific adaptations in the industrially and medically important fungal genus Aspergillus.</title>
        <authorList>
            <person name="de Vries R.P."/>
            <person name="Riley R."/>
            <person name="Wiebenga A."/>
            <person name="Aguilar-Osorio G."/>
            <person name="Amillis S."/>
            <person name="Uchima C.A."/>
            <person name="Anderluh G."/>
            <person name="Asadollahi M."/>
            <person name="Askin M."/>
            <person name="Barry K."/>
            <person name="Battaglia E."/>
            <person name="Bayram O."/>
            <person name="Benocci T."/>
            <person name="Braus-Stromeyer S.A."/>
            <person name="Caldana C."/>
            <person name="Canovas D."/>
            <person name="Cerqueira G.C."/>
            <person name="Chen F."/>
            <person name="Chen W."/>
            <person name="Choi C."/>
            <person name="Clum A."/>
            <person name="Dos Santos R.A."/>
            <person name="Damasio A.R."/>
            <person name="Diallinas G."/>
            <person name="Emri T."/>
            <person name="Fekete E."/>
            <person name="Flipphi M."/>
            <person name="Freyberg S."/>
            <person name="Gallo A."/>
            <person name="Gournas C."/>
            <person name="Habgood R."/>
            <person name="Hainaut M."/>
            <person name="Harispe M.L."/>
            <person name="Henrissat B."/>
            <person name="Hilden K.S."/>
            <person name="Hope R."/>
            <person name="Hossain A."/>
            <person name="Karabika E."/>
            <person name="Karaffa L."/>
            <person name="Karanyi Z."/>
            <person name="Krasevec N."/>
            <person name="Kuo A."/>
            <person name="Kusch H."/>
            <person name="LaButti K."/>
            <person name="Lagendijk E.L."/>
            <person name="Lapidus A."/>
            <person name="Levasseur A."/>
            <person name="Lindquist E."/>
            <person name="Lipzen A."/>
            <person name="Logrieco A.F."/>
            <person name="MacCabe A."/>
            <person name="Maekelae M.R."/>
            <person name="Malavazi I."/>
            <person name="Melin P."/>
            <person name="Meyer V."/>
            <person name="Mielnichuk N."/>
            <person name="Miskei M."/>
            <person name="Molnar A.P."/>
            <person name="Mule G."/>
            <person name="Ngan C.Y."/>
            <person name="Orejas M."/>
            <person name="Orosz E."/>
            <person name="Ouedraogo J.P."/>
            <person name="Overkamp K.M."/>
            <person name="Park H.-S."/>
            <person name="Perrone G."/>
            <person name="Piumi F."/>
            <person name="Punt P.J."/>
            <person name="Ram A.F."/>
            <person name="Ramon A."/>
            <person name="Rauscher S."/>
            <person name="Record E."/>
            <person name="Riano-Pachon D.M."/>
            <person name="Robert V."/>
            <person name="Roehrig J."/>
            <person name="Ruller R."/>
            <person name="Salamov A."/>
            <person name="Salih N.S."/>
            <person name="Samson R.A."/>
            <person name="Sandor E."/>
            <person name="Sanguinetti M."/>
            <person name="Schuetze T."/>
            <person name="Sepcic K."/>
            <person name="Shelest E."/>
            <person name="Sherlock G."/>
            <person name="Sophianopoulou V."/>
            <person name="Squina F.M."/>
            <person name="Sun H."/>
            <person name="Susca A."/>
            <person name="Todd R.B."/>
            <person name="Tsang A."/>
            <person name="Unkles S.E."/>
            <person name="van de Wiele N."/>
            <person name="van Rossen-Uffink D."/>
            <person name="Oliveira J.V."/>
            <person name="Vesth T.C."/>
            <person name="Visser J."/>
            <person name="Yu J.-H."/>
            <person name="Zhou M."/>
            <person name="Andersen M.R."/>
            <person name="Archer D.B."/>
            <person name="Baker S.E."/>
            <person name="Benoit I."/>
            <person name="Brakhage A.A."/>
            <person name="Braus G.H."/>
            <person name="Fischer R."/>
            <person name="Frisvad J.C."/>
            <person name="Goldman G.H."/>
            <person name="Houbraken J."/>
            <person name="Oakley B."/>
            <person name="Pocsi I."/>
            <person name="Scazzocchio C."/>
            <person name="Seiboth B."/>
            <person name="vanKuyk P.A."/>
            <person name="Wortman J."/>
            <person name="Dyer P.S."/>
            <person name="Grigoriev I.V."/>
        </authorList>
    </citation>
    <scope>NUCLEOTIDE SEQUENCE [LARGE SCALE GENOMIC DNA]</scope>
    <source>
        <strain evidence="3">CBS 106.47</strain>
    </source>
</reference>
<evidence type="ECO:0000313" key="3">
    <source>
        <dbReference type="Proteomes" id="UP000184063"/>
    </source>
</evidence>
<protein>
    <submittedName>
        <fullName evidence="2">Uncharacterized protein</fullName>
    </submittedName>
</protein>
<feature type="transmembrane region" description="Helical" evidence="1">
    <location>
        <begin position="118"/>
        <end position="137"/>
    </location>
</feature>
<keyword evidence="1" id="KW-0472">Membrane</keyword>
<gene>
    <name evidence="2" type="ORF">ASPFODRAFT_395609</name>
</gene>
<keyword evidence="1" id="KW-0812">Transmembrane</keyword>
<feature type="transmembrane region" description="Helical" evidence="1">
    <location>
        <begin position="55"/>
        <end position="74"/>
    </location>
</feature>